<evidence type="ECO:0008006" key="2">
    <source>
        <dbReference type="Google" id="ProtNLM"/>
    </source>
</evidence>
<dbReference type="InterPro" id="IPR014729">
    <property type="entry name" value="Rossmann-like_a/b/a_fold"/>
</dbReference>
<feature type="non-terminal residue" evidence="1">
    <location>
        <position position="131"/>
    </location>
</feature>
<protein>
    <recommendedName>
        <fullName evidence="2">Asparagine synthetase domain-containing protein</fullName>
    </recommendedName>
</protein>
<sequence>MSGGKDSELTARSFIEAGIDFEGAVVRHENDSNLYDIAWAIIFCEENNVNYKIYDIAINDYYNNDKIHNEYSKYDRTSEYSSWLWVVDQVGGFCIGSNGGIYDHLYRLKSNVEFELCSANNDAYWGDYIYP</sequence>
<dbReference type="SUPFAM" id="SSF52402">
    <property type="entry name" value="Adenine nucleotide alpha hydrolases-like"/>
    <property type="match status" value="1"/>
</dbReference>
<reference evidence="1" key="1">
    <citation type="submission" date="2018-05" db="EMBL/GenBank/DDBJ databases">
        <authorList>
            <person name="Lanie J.A."/>
            <person name="Ng W.-L."/>
            <person name="Kazmierczak K.M."/>
            <person name="Andrzejewski T.M."/>
            <person name="Davidsen T.M."/>
            <person name="Wayne K.J."/>
            <person name="Tettelin H."/>
            <person name="Glass J.I."/>
            <person name="Rusch D."/>
            <person name="Podicherti R."/>
            <person name="Tsui H.-C.T."/>
            <person name="Winkler M.E."/>
        </authorList>
    </citation>
    <scope>NUCLEOTIDE SEQUENCE</scope>
</reference>
<accession>A0A382Q5B0</accession>
<dbReference type="AlphaFoldDB" id="A0A382Q5B0"/>
<dbReference type="Gene3D" id="3.40.50.620">
    <property type="entry name" value="HUPs"/>
    <property type="match status" value="1"/>
</dbReference>
<dbReference type="EMBL" id="UINC01112097">
    <property type="protein sequence ID" value="SVC80784.1"/>
    <property type="molecule type" value="Genomic_DNA"/>
</dbReference>
<gene>
    <name evidence="1" type="ORF">METZ01_LOCUS333638</name>
</gene>
<evidence type="ECO:0000313" key="1">
    <source>
        <dbReference type="EMBL" id="SVC80784.1"/>
    </source>
</evidence>
<name>A0A382Q5B0_9ZZZZ</name>
<proteinExistence type="predicted"/>
<organism evidence="1">
    <name type="scientific">marine metagenome</name>
    <dbReference type="NCBI Taxonomy" id="408172"/>
    <lineage>
        <taxon>unclassified sequences</taxon>
        <taxon>metagenomes</taxon>
        <taxon>ecological metagenomes</taxon>
    </lineage>
</organism>